<dbReference type="Proteomes" id="UP000612893">
    <property type="component" value="Unassembled WGS sequence"/>
</dbReference>
<accession>A0A934KA35</accession>
<evidence type="ECO:0000259" key="2">
    <source>
        <dbReference type="Pfam" id="PF03703"/>
    </source>
</evidence>
<feature type="transmembrane region" description="Helical" evidence="1">
    <location>
        <begin position="52"/>
        <end position="71"/>
    </location>
</feature>
<name>A0A934KA35_9BACT</name>
<keyword evidence="1" id="KW-0472">Membrane</keyword>
<keyword evidence="1" id="KW-1133">Transmembrane helix</keyword>
<reference evidence="3" key="1">
    <citation type="submission" date="2020-10" db="EMBL/GenBank/DDBJ databases">
        <title>Ca. Dormibacterota MAGs.</title>
        <authorList>
            <person name="Montgomery K."/>
        </authorList>
    </citation>
    <scope>NUCLEOTIDE SEQUENCE [LARGE SCALE GENOMIC DNA]</scope>
    <source>
        <strain evidence="3">SC8812_S17_10</strain>
    </source>
</reference>
<evidence type="ECO:0000313" key="4">
    <source>
        <dbReference type="Proteomes" id="UP000612893"/>
    </source>
</evidence>
<evidence type="ECO:0000256" key="1">
    <source>
        <dbReference type="SAM" id="Phobius"/>
    </source>
</evidence>
<dbReference type="PANTHER" id="PTHR37938">
    <property type="entry name" value="BLL0215 PROTEIN"/>
    <property type="match status" value="1"/>
</dbReference>
<dbReference type="AlphaFoldDB" id="A0A934KA35"/>
<organism evidence="3 4">
    <name type="scientific">Candidatus Nephthysia bennettiae</name>
    <dbReference type="NCBI Taxonomy" id="3127016"/>
    <lineage>
        <taxon>Bacteria</taxon>
        <taxon>Bacillati</taxon>
        <taxon>Candidatus Dormiibacterota</taxon>
        <taxon>Candidatus Dormibacteria</taxon>
        <taxon>Candidatus Dormibacterales</taxon>
        <taxon>Candidatus Dormibacteraceae</taxon>
        <taxon>Candidatus Nephthysia</taxon>
    </lineage>
</organism>
<dbReference type="Pfam" id="PF03703">
    <property type="entry name" value="bPH_2"/>
    <property type="match status" value="1"/>
</dbReference>
<dbReference type="EMBL" id="JAEKNR010000234">
    <property type="protein sequence ID" value="MBJ7601075.1"/>
    <property type="molecule type" value="Genomic_DNA"/>
</dbReference>
<feature type="domain" description="YdbS-like PH" evidence="2">
    <location>
        <begin position="74"/>
        <end position="142"/>
    </location>
</feature>
<comment type="caution">
    <text evidence="3">The sequence shown here is derived from an EMBL/GenBank/DDBJ whole genome shotgun (WGS) entry which is preliminary data.</text>
</comment>
<feature type="transmembrane region" description="Helical" evidence="1">
    <location>
        <begin position="26"/>
        <end position="46"/>
    </location>
</feature>
<proteinExistence type="predicted"/>
<keyword evidence="4" id="KW-1185">Reference proteome</keyword>
<dbReference type="InterPro" id="IPR005182">
    <property type="entry name" value="YdbS-like_PH"/>
</dbReference>
<gene>
    <name evidence="3" type="ORF">JF922_23760</name>
</gene>
<evidence type="ECO:0000313" key="3">
    <source>
        <dbReference type="EMBL" id="MBJ7601075.1"/>
    </source>
</evidence>
<keyword evidence="1" id="KW-0812">Transmembrane</keyword>
<dbReference type="PANTHER" id="PTHR37938:SF1">
    <property type="entry name" value="BLL0215 PROTEIN"/>
    <property type="match status" value="1"/>
</dbReference>
<protein>
    <submittedName>
        <fullName evidence="3">PH domain-containing protein</fullName>
    </submittedName>
</protein>
<sequence>MALPLIQSEIPVREVRGHWIAMARRMLWAIVILVAILLVDIVGTSLDGQIRLVLTLGGLAIVGLLAMFAYYEWKADLLVITNKRLISHRGIGHRTVKMFMLDNVMYVYVKQTGMGRLMDYARVEVVAPGGKGEEVLERAPRPHELCAEIMELSRAKS</sequence>